<feature type="non-terminal residue" evidence="1">
    <location>
        <position position="34"/>
    </location>
</feature>
<dbReference type="AlphaFoldDB" id="A0A0F9B5R7"/>
<sequence>MYFSVVLTIAVVLFGSWAVYKYARNAWRKADVTD</sequence>
<gene>
    <name evidence="1" type="ORF">LCGC14_2568450</name>
</gene>
<dbReference type="EMBL" id="LAZR01042583">
    <property type="protein sequence ID" value="KKL09182.1"/>
    <property type="molecule type" value="Genomic_DNA"/>
</dbReference>
<name>A0A0F9B5R7_9ZZZZ</name>
<accession>A0A0F9B5R7</accession>
<reference evidence="1" key="1">
    <citation type="journal article" date="2015" name="Nature">
        <title>Complex archaea that bridge the gap between prokaryotes and eukaryotes.</title>
        <authorList>
            <person name="Spang A."/>
            <person name="Saw J.H."/>
            <person name="Jorgensen S.L."/>
            <person name="Zaremba-Niedzwiedzka K."/>
            <person name="Martijn J."/>
            <person name="Lind A.E."/>
            <person name="van Eijk R."/>
            <person name="Schleper C."/>
            <person name="Guy L."/>
            <person name="Ettema T.J."/>
        </authorList>
    </citation>
    <scope>NUCLEOTIDE SEQUENCE</scope>
</reference>
<protein>
    <submittedName>
        <fullName evidence="1">Uncharacterized protein</fullName>
    </submittedName>
</protein>
<organism evidence="1">
    <name type="scientific">marine sediment metagenome</name>
    <dbReference type="NCBI Taxonomy" id="412755"/>
    <lineage>
        <taxon>unclassified sequences</taxon>
        <taxon>metagenomes</taxon>
        <taxon>ecological metagenomes</taxon>
    </lineage>
</organism>
<evidence type="ECO:0000313" key="1">
    <source>
        <dbReference type="EMBL" id="KKL09182.1"/>
    </source>
</evidence>
<comment type="caution">
    <text evidence="1">The sequence shown here is derived from an EMBL/GenBank/DDBJ whole genome shotgun (WGS) entry which is preliminary data.</text>
</comment>
<proteinExistence type="predicted"/>